<reference evidence="1 2" key="1">
    <citation type="submission" date="2021-01" db="EMBL/GenBank/DDBJ databases">
        <title>Prevotella A2931 sp. nov.</title>
        <authorList>
            <person name="Buhl M."/>
            <person name="Oberhettinger P."/>
        </authorList>
    </citation>
    <scope>NUCLEOTIDE SEQUENCE [LARGE SCALE GENOMIC DNA]</scope>
    <source>
        <strain evidence="1 2">A2931</strain>
    </source>
</reference>
<dbReference type="Proteomes" id="UP000664265">
    <property type="component" value="Unassembled WGS sequence"/>
</dbReference>
<protein>
    <submittedName>
        <fullName evidence="1">Uncharacterized protein</fullName>
    </submittedName>
</protein>
<proteinExistence type="predicted"/>
<keyword evidence="2" id="KW-1185">Reference proteome</keyword>
<gene>
    <name evidence="1" type="ORF">JHU38_10385</name>
</gene>
<accession>A0ABS3M7L0</accession>
<evidence type="ECO:0000313" key="1">
    <source>
        <dbReference type="EMBL" id="MBO1364167.1"/>
    </source>
</evidence>
<name>A0ABS3M7L0_9BACT</name>
<dbReference type="RefSeq" id="WP_146157020.1">
    <property type="nucleotide sequence ID" value="NZ_JAERMS010000040.1"/>
</dbReference>
<sequence length="340" mass="38605">MNLKLLQDFFRSHRKKLLPLIGLLIIVGWYVWTTKPYNEQQMKRSISLVERKSYFVLYAADKPVIMFSGFSRDSIMEGFSFSEDSISGLTFVGGGFWVNRYPWVASCSGRMIAAVNDMPEIVPIRENVPIFLYKEIAYLKENLSRMRDKLSELRYYLRVHGVQDEGYDVIAKYTTRLRARIDTAQKALDTLRTIKRHTPVTIIRKNTFTAKYPDESGRWNACDMRVLKYSDDMRYAVLQTVSAKSPDSIQPLSLLPWNAGTKGAAVGVSYLTTLAGKSYGVLMDGTLDGDGKHNFSDFLMKDGHPVFSAHGSFVGMKQGKTVISRNELNKLLTQGDDENN</sequence>
<organism evidence="1 2">
    <name type="scientific">Prevotella illustrans</name>
    <dbReference type="NCBI Taxonomy" id="2800387"/>
    <lineage>
        <taxon>Bacteria</taxon>
        <taxon>Pseudomonadati</taxon>
        <taxon>Bacteroidota</taxon>
        <taxon>Bacteroidia</taxon>
        <taxon>Bacteroidales</taxon>
        <taxon>Prevotellaceae</taxon>
        <taxon>Prevotella</taxon>
    </lineage>
</organism>
<comment type="caution">
    <text evidence="1">The sequence shown here is derived from an EMBL/GenBank/DDBJ whole genome shotgun (WGS) entry which is preliminary data.</text>
</comment>
<evidence type="ECO:0000313" key="2">
    <source>
        <dbReference type="Proteomes" id="UP000664265"/>
    </source>
</evidence>
<dbReference type="EMBL" id="JAERMS010000040">
    <property type="protein sequence ID" value="MBO1364167.1"/>
    <property type="molecule type" value="Genomic_DNA"/>
</dbReference>